<feature type="transmembrane region" description="Helical" evidence="1">
    <location>
        <begin position="175"/>
        <end position="195"/>
    </location>
</feature>
<reference evidence="2 3" key="1">
    <citation type="submission" date="2020-09" db="EMBL/GenBank/DDBJ databases">
        <title>Pseudoxanthomonas sp. CAU 1598 isolated from sand of Yaerae Beach.</title>
        <authorList>
            <person name="Kim W."/>
        </authorList>
    </citation>
    <scope>NUCLEOTIDE SEQUENCE [LARGE SCALE GENOMIC DNA]</scope>
    <source>
        <strain evidence="2 3">CAU 1598</strain>
    </source>
</reference>
<feature type="transmembrane region" description="Helical" evidence="1">
    <location>
        <begin position="120"/>
        <end position="138"/>
    </location>
</feature>
<dbReference type="AlphaFoldDB" id="A0AAW3ZIN0"/>
<evidence type="ECO:0000313" key="2">
    <source>
        <dbReference type="EMBL" id="MBD8525638.1"/>
    </source>
</evidence>
<name>A0AAW3ZIN0_9GAMM</name>
<evidence type="ECO:0000256" key="1">
    <source>
        <dbReference type="SAM" id="Phobius"/>
    </source>
</evidence>
<organism evidence="2 3">
    <name type="scientific">Pseudomarimonas arenosa</name>
    <dbReference type="NCBI Taxonomy" id="2774145"/>
    <lineage>
        <taxon>Bacteria</taxon>
        <taxon>Pseudomonadati</taxon>
        <taxon>Pseudomonadota</taxon>
        <taxon>Gammaproteobacteria</taxon>
        <taxon>Lysobacterales</taxon>
        <taxon>Lysobacteraceae</taxon>
        <taxon>Pseudomarimonas</taxon>
    </lineage>
</organism>
<gene>
    <name evidence="2" type="ORF">IFO71_07775</name>
</gene>
<dbReference type="RefSeq" id="WP_192028989.1">
    <property type="nucleotide sequence ID" value="NZ_JACYTR010000011.1"/>
</dbReference>
<dbReference type="EMBL" id="JACYTR010000011">
    <property type="protein sequence ID" value="MBD8525638.1"/>
    <property type="molecule type" value="Genomic_DNA"/>
</dbReference>
<keyword evidence="1" id="KW-0812">Transmembrane</keyword>
<feature type="transmembrane region" description="Helical" evidence="1">
    <location>
        <begin position="54"/>
        <end position="72"/>
    </location>
</feature>
<protein>
    <submittedName>
        <fullName evidence="2">DUF998 domain-containing protein</fullName>
    </submittedName>
</protein>
<keyword evidence="1" id="KW-1133">Transmembrane helix</keyword>
<evidence type="ECO:0000313" key="3">
    <source>
        <dbReference type="Proteomes" id="UP000613768"/>
    </source>
</evidence>
<feature type="transmembrane region" description="Helical" evidence="1">
    <location>
        <begin position="150"/>
        <end position="169"/>
    </location>
</feature>
<accession>A0AAW3ZIN0</accession>
<feature type="transmembrane region" description="Helical" evidence="1">
    <location>
        <begin position="12"/>
        <end position="34"/>
    </location>
</feature>
<dbReference type="Proteomes" id="UP000613768">
    <property type="component" value="Unassembled WGS sequence"/>
</dbReference>
<dbReference type="Pfam" id="PF06197">
    <property type="entry name" value="DUF998"/>
    <property type="match status" value="1"/>
</dbReference>
<proteinExistence type="predicted"/>
<comment type="caution">
    <text evidence="2">The sequence shown here is derived from an EMBL/GenBank/DDBJ whole genome shotgun (WGS) entry which is preliminary data.</text>
</comment>
<keyword evidence="3" id="KW-1185">Reference proteome</keyword>
<keyword evidence="1" id="KW-0472">Membrane</keyword>
<feature type="transmembrane region" description="Helical" evidence="1">
    <location>
        <begin position="84"/>
        <end position="104"/>
    </location>
</feature>
<dbReference type="InterPro" id="IPR009339">
    <property type="entry name" value="DUF998"/>
</dbReference>
<sequence length="204" mass="22094">MRPSSGRRLRQLRSLGLSAAAVYLLTAILVQALHPRFDWLQAPLSFYLSGPNGVWLQTAYGLLALAIGGLGWECARLNRQHRANAVAALLFLIGSISLVLTALFPGGSPEHVVSPDMHRLHGWAARAAFYATGLGLLLQGVLDWREGSRVLLPLAMITLGLLALSQLAPGLPRGLGQKIAIAAYLICLAWMAWSLPMRASNWQQ</sequence>